<dbReference type="STRING" id="296218.AWN68_12295"/>
<dbReference type="Proteomes" id="UP000075615">
    <property type="component" value="Unassembled WGS sequence"/>
</dbReference>
<organism evidence="1 2">
    <name type="scientific">Roseivirga echinicomitans</name>
    <dbReference type="NCBI Taxonomy" id="296218"/>
    <lineage>
        <taxon>Bacteria</taxon>
        <taxon>Pseudomonadati</taxon>
        <taxon>Bacteroidota</taxon>
        <taxon>Cytophagia</taxon>
        <taxon>Cytophagales</taxon>
        <taxon>Roseivirgaceae</taxon>
        <taxon>Roseivirga</taxon>
    </lineage>
</organism>
<keyword evidence="2" id="KW-1185">Reference proteome</keyword>
<name>A0A150WZP8_9BACT</name>
<dbReference type="AlphaFoldDB" id="A0A150WZP8"/>
<sequence length="84" mass="9093">MSSKKEGYEITQGLNQSTVAGSQIYLPLAEPATTIHQRLSPWDNKAYLQHLCFSPFLGSLGVRVGKQADATEMVKTITPLANGS</sequence>
<proteinExistence type="predicted"/>
<dbReference type="RefSeq" id="WP_068419190.1">
    <property type="nucleotide sequence ID" value="NZ_LRDB01000052.1"/>
</dbReference>
<evidence type="ECO:0000313" key="1">
    <source>
        <dbReference type="EMBL" id="KYG71955.1"/>
    </source>
</evidence>
<gene>
    <name evidence="1" type="ORF">AWN68_12295</name>
</gene>
<reference evidence="1 2" key="1">
    <citation type="submission" date="2016-01" db="EMBL/GenBank/DDBJ databases">
        <title>Genome sequencing of Roseivirga echinicomitans KMM 6058.</title>
        <authorList>
            <person name="Selvaratnam C."/>
            <person name="Thevarajoo S."/>
            <person name="Goh K.M."/>
            <person name="Ee R."/>
            <person name="Chan K.-G."/>
            <person name="Chong C.S."/>
        </authorList>
    </citation>
    <scope>NUCLEOTIDE SEQUENCE [LARGE SCALE GENOMIC DNA]</scope>
    <source>
        <strain evidence="1 2">KMM 6058</strain>
    </source>
</reference>
<protein>
    <submittedName>
        <fullName evidence="1">Uncharacterized protein</fullName>
    </submittedName>
</protein>
<dbReference type="EMBL" id="LRDB01000052">
    <property type="protein sequence ID" value="KYG71955.1"/>
    <property type="molecule type" value="Genomic_DNA"/>
</dbReference>
<comment type="caution">
    <text evidence="1">The sequence shown here is derived from an EMBL/GenBank/DDBJ whole genome shotgun (WGS) entry which is preliminary data.</text>
</comment>
<accession>A0A150WZP8</accession>
<evidence type="ECO:0000313" key="2">
    <source>
        <dbReference type="Proteomes" id="UP000075615"/>
    </source>
</evidence>